<accession>A0A7L4YM45</accession>
<dbReference type="KEGG" id="eke:EK0264_06140"/>
<sequence>MQSLPLFPLGTVLLPTGRLPLQIFEPRYVQLLQDLAAMPVDERVLGIVAIRRGHEVGEGQASELHEVGCVARVEHITIAAPGTERRLGVMLTGERPFALHAIDGISEKPYTVGNVAFLDDDGRVDPGLLADLAEVHRTYLETLGAEPLHVSSDPAMAAYDAAEKSLLTLQDKQRLLETRNASERVTSVIAMLRRETALVRKFGAVPRQSPPGESGLN</sequence>
<organism evidence="2 3">
    <name type="scientific">Epidermidibacterium keratini</name>
    <dbReference type="NCBI Taxonomy" id="1891644"/>
    <lineage>
        <taxon>Bacteria</taxon>
        <taxon>Bacillati</taxon>
        <taxon>Actinomycetota</taxon>
        <taxon>Actinomycetes</taxon>
        <taxon>Sporichthyales</taxon>
        <taxon>Sporichthyaceae</taxon>
        <taxon>Epidermidibacterium</taxon>
    </lineage>
</organism>
<reference evidence="2 3" key="1">
    <citation type="journal article" date="2018" name="Int. J. Syst. Evol. Microbiol.">
        <title>Epidermidibacterium keratini gen. nov., sp. nov., a member of the family Sporichthyaceae, isolated from keratin epidermis.</title>
        <authorList>
            <person name="Lee D.G."/>
            <person name="Trujillo M.E."/>
            <person name="Kang S."/>
            <person name="Nam J.J."/>
            <person name="Kim Y.J."/>
        </authorList>
    </citation>
    <scope>NUCLEOTIDE SEQUENCE [LARGE SCALE GENOMIC DNA]</scope>
    <source>
        <strain evidence="2 3">EPI-7</strain>
    </source>
</reference>
<dbReference type="SMART" id="SM00464">
    <property type="entry name" value="LON"/>
    <property type="match status" value="1"/>
</dbReference>
<proteinExistence type="predicted"/>
<feature type="domain" description="Lon N-terminal" evidence="1">
    <location>
        <begin position="1"/>
        <end position="196"/>
    </location>
</feature>
<dbReference type="SUPFAM" id="SSF88697">
    <property type="entry name" value="PUA domain-like"/>
    <property type="match status" value="1"/>
</dbReference>
<evidence type="ECO:0000313" key="2">
    <source>
        <dbReference type="EMBL" id="QHB99903.1"/>
    </source>
</evidence>
<dbReference type="PROSITE" id="PS51787">
    <property type="entry name" value="LON_N"/>
    <property type="match status" value="1"/>
</dbReference>
<dbReference type="OrthoDB" id="25394at2"/>
<evidence type="ECO:0000313" key="3">
    <source>
        <dbReference type="Proteomes" id="UP000463857"/>
    </source>
</evidence>
<dbReference type="AlphaFoldDB" id="A0A7L4YM45"/>
<dbReference type="InterPro" id="IPR003111">
    <property type="entry name" value="Lon_prtase_N"/>
</dbReference>
<name>A0A7L4YM45_9ACTN</name>
<keyword evidence="3" id="KW-1185">Reference proteome</keyword>
<dbReference type="RefSeq" id="WP_159543938.1">
    <property type="nucleotide sequence ID" value="NZ_CP047156.1"/>
</dbReference>
<dbReference type="EMBL" id="CP047156">
    <property type="protein sequence ID" value="QHB99903.1"/>
    <property type="molecule type" value="Genomic_DNA"/>
</dbReference>
<dbReference type="PANTHER" id="PTHR46732:SF8">
    <property type="entry name" value="ATP-DEPENDENT PROTEASE LA (LON) DOMAIN PROTEIN"/>
    <property type="match status" value="1"/>
</dbReference>
<dbReference type="InParanoid" id="A0A7L4YM45"/>
<dbReference type="Gene3D" id="2.30.130.40">
    <property type="entry name" value="LON domain-like"/>
    <property type="match status" value="1"/>
</dbReference>
<evidence type="ECO:0000259" key="1">
    <source>
        <dbReference type="PROSITE" id="PS51787"/>
    </source>
</evidence>
<dbReference type="InterPro" id="IPR046336">
    <property type="entry name" value="Lon_prtase_N_sf"/>
</dbReference>
<dbReference type="Pfam" id="PF02190">
    <property type="entry name" value="LON_substr_bdg"/>
    <property type="match status" value="1"/>
</dbReference>
<dbReference type="PANTHER" id="PTHR46732">
    <property type="entry name" value="ATP-DEPENDENT PROTEASE LA (LON) DOMAIN PROTEIN"/>
    <property type="match status" value="1"/>
</dbReference>
<dbReference type="Proteomes" id="UP000463857">
    <property type="component" value="Chromosome"/>
</dbReference>
<protein>
    <submittedName>
        <fullName evidence="2">Peptidase S16</fullName>
    </submittedName>
</protein>
<dbReference type="InterPro" id="IPR015947">
    <property type="entry name" value="PUA-like_sf"/>
</dbReference>
<dbReference type="Gene3D" id="1.20.58.1480">
    <property type="match status" value="1"/>
</dbReference>
<gene>
    <name evidence="2" type="ORF">EK0264_06140</name>
</gene>